<dbReference type="EMBL" id="KV441470">
    <property type="protein sequence ID" value="OAG25015.1"/>
    <property type="molecule type" value="Genomic_DNA"/>
</dbReference>
<protein>
    <submittedName>
        <fullName evidence="1">Uncharacterized protein</fullName>
    </submittedName>
</protein>
<dbReference type="KEGG" id="aalt:CC77DRAFT_297129"/>
<name>A0A177DZ61_ALTAL</name>
<organism evidence="1 2">
    <name type="scientific">Alternaria alternata</name>
    <name type="common">Alternaria rot fungus</name>
    <name type="synonym">Torula alternata</name>
    <dbReference type="NCBI Taxonomy" id="5599"/>
    <lineage>
        <taxon>Eukaryota</taxon>
        <taxon>Fungi</taxon>
        <taxon>Dikarya</taxon>
        <taxon>Ascomycota</taxon>
        <taxon>Pezizomycotina</taxon>
        <taxon>Dothideomycetes</taxon>
        <taxon>Pleosporomycetidae</taxon>
        <taxon>Pleosporales</taxon>
        <taxon>Pleosporineae</taxon>
        <taxon>Pleosporaceae</taxon>
        <taxon>Alternaria</taxon>
        <taxon>Alternaria sect. Alternaria</taxon>
        <taxon>Alternaria alternata complex</taxon>
    </lineage>
</organism>
<keyword evidence="2" id="KW-1185">Reference proteome</keyword>
<evidence type="ECO:0000313" key="1">
    <source>
        <dbReference type="EMBL" id="OAG25015.1"/>
    </source>
</evidence>
<reference evidence="1 2" key="1">
    <citation type="submission" date="2016-05" db="EMBL/GenBank/DDBJ databases">
        <title>Comparative analysis of secretome profiles of manganese(II)-oxidizing ascomycete fungi.</title>
        <authorList>
            <consortium name="DOE Joint Genome Institute"/>
            <person name="Zeiner C.A."/>
            <person name="Purvine S.O."/>
            <person name="Zink E.M."/>
            <person name="Wu S."/>
            <person name="Pasa-Tolic L."/>
            <person name="Chaput D.L."/>
            <person name="Haridas S."/>
            <person name="Grigoriev I.V."/>
            <person name="Santelli C.M."/>
            <person name="Hansel C.M."/>
        </authorList>
    </citation>
    <scope>NUCLEOTIDE SEQUENCE [LARGE SCALE GENOMIC DNA]</scope>
    <source>
        <strain evidence="1 2">SRC1lrK2f</strain>
    </source>
</reference>
<dbReference type="AlphaFoldDB" id="A0A177DZ61"/>
<dbReference type="RefSeq" id="XP_018390436.1">
    <property type="nucleotide sequence ID" value="XM_018531105.1"/>
</dbReference>
<proteinExistence type="predicted"/>
<dbReference type="Proteomes" id="UP000077248">
    <property type="component" value="Unassembled WGS sequence"/>
</dbReference>
<evidence type="ECO:0000313" key="2">
    <source>
        <dbReference type="Proteomes" id="UP000077248"/>
    </source>
</evidence>
<dbReference type="VEuPathDB" id="FungiDB:CC77DRAFT_297129"/>
<dbReference type="GeneID" id="29116699"/>
<sequence>MKRVLLQAQDSGTQNAILRLLDWILGWKADSQTSDRSACPFAKEQSRRYRYFCAEARPRNRPLAEAACVGLHCLSLVGWRIHLISLRVPLHGDGDSSVAFTCSRYGTAIGFC</sequence>
<gene>
    <name evidence="1" type="ORF">CC77DRAFT_297129</name>
</gene>
<accession>A0A177DZ61</accession>